<keyword evidence="7 9" id="KW-1133">Transmembrane helix</keyword>
<name>A0A4V3WT95_9MICO</name>
<dbReference type="GO" id="GO:0004190">
    <property type="term" value="F:aspartic-type endopeptidase activity"/>
    <property type="evidence" value="ECO:0007669"/>
    <property type="project" value="UniProtKB-UniRule"/>
</dbReference>
<evidence type="ECO:0000256" key="4">
    <source>
        <dbReference type="ARBA" id="ARBA00022692"/>
    </source>
</evidence>
<dbReference type="UniPathway" id="UPA00665"/>
<organism evidence="11 12">
    <name type="scientific">Naasia lichenicola</name>
    <dbReference type="NCBI Taxonomy" id="2565933"/>
    <lineage>
        <taxon>Bacteria</taxon>
        <taxon>Bacillati</taxon>
        <taxon>Actinomycetota</taxon>
        <taxon>Actinomycetes</taxon>
        <taxon>Micrococcales</taxon>
        <taxon>Microbacteriaceae</taxon>
        <taxon>Naasia</taxon>
    </lineage>
</organism>
<keyword evidence="6 9" id="KW-0378">Hydrolase</keyword>
<evidence type="ECO:0000256" key="1">
    <source>
        <dbReference type="ARBA" id="ARBA00006139"/>
    </source>
</evidence>
<evidence type="ECO:0000256" key="6">
    <source>
        <dbReference type="ARBA" id="ARBA00022801"/>
    </source>
</evidence>
<comment type="function">
    <text evidence="9">This protein specifically catalyzes the removal of signal peptides from prolipoproteins.</text>
</comment>
<dbReference type="Proteomes" id="UP000309133">
    <property type="component" value="Unassembled WGS sequence"/>
</dbReference>
<dbReference type="EC" id="3.4.23.36" evidence="9"/>
<evidence type="ECO:0000256" key="5">
    <source>
        <dbReference type="ARBA" id="ARBA00022750"/>
    </source>
</evidence>
<evidence type="ECO:0000256" key="10">
    <source>
        <dbReference type="RuleBase" id="RU004181"/>
    </source>
</evidence>
<comment type="catalytic activity">
    <reaction evidence="9">
        <text>Release of signal peptides from bacterial membrane prolipoproteins. Hydrolyzes -Xaa-Yaa-Zaa-|-(S,diacylglyceryl)Cys-, in which Xaa is hydrophobic (preferably Leu), and Yaa (Ala or Ser) and Zaa (Gly or Ala) have small, neutral side chains.</text>
        <dbReference type="EC" id="3.4.23.36"/>
    </reaction>
</comment>
<proteinExistence type="inferred from homology"/>
<evidence type="ECO:0000256" key="9">
    <source>
        <dbReference type="HAMAP-Rule" id="MF_00161"/>
    </source>
</evidence>
<keyword evidence="5 9" id="KW-0064">Aspartyl protease</keyword>
<dbReference type="PRINTS" id="PR00781">
    <property type="entry name" value="LIPOSIGPTASE"/>
</dbReference>
<dbReference type="GO" id="GO:0005886">
    <property type="term" value="C:plasma membrane"/>
    <property type="evidence" value="ECO:0007669"/>
    <property type="project" value="UniProtKB-SubCell"/>
</dbReference>
<dbReference type="OrthoDB" id="4308908at2"/>
<dbReference type="GO" id="GO:0006508">
    <property type="term" value="P:proteolysis"/>
    <property type="evidence" value="ECO:0007669"/>
    <property type="project" value="UniProtKB-KW"/>
</dbReference>
<keyword evidence="8 9" id="KW-0472">Membrane</keyword>
<feature type="active site" evidence="9">
    <location>
        <position position="188"/>
    </location>
</feature>
<evidence type="ECO:0000256" key="7">
    <source>
        <dbReference type="ARBA" id="ARBA00022989"/>
    </source>
</evidence>
<evidence type="ECO:0000256" key="2">
    <source>
        <dbReference type="ARBA" id="ARBA00022475"/>
    </source>
</evidence>
<keyword evidence="4 9" id="KW-0812">Transmembrane</keyword>
<accession>A0A4V3WT95</accession>
<dbReference type="HAMAP" id="MF_00161">
    <property type="entry name" value="LspA"/>
    <property type="match status" value="1"/>
</dbReference>
<reference evidence="11 12" key="1">
    <citation type="submission" date="2019-04" db="EMBL/GenBank/DDBJ databases">
        <authorList>
            <person name="Jiang L."/>
        </authorList>
    </citation>
    <scope>NUCLEOTIDE SEQUENCE [LARGE SCALE GENOMIC DNA]</scope>
    <source>
        <strain evidence="11 12">YIM 131853</strain>
    </source>
</reference>
<evidence type="ECO:0000313" key="12">
    <source>
        <dbReference type="Proteomes" id="UP000309133"/>
    </source>
</evidence>
<keyword evidence="12" id="KW-1185">Reference proteome</keyword>
<evidence type="ECO:0000256" key="8">
    <source>
        <dbReference type="ARBA" id="ARBA00023136"/>
    </source>
</evidence>
<sequence>MTAVIPAIGKVSTRQVVPAAARRVGWGTSSADHFPSPPAFARRNLDDRSLVFGAGSRPRLSPAAHPAGRGRIAAVASALAFSVALIDQATKRLAESQLSQTERVPLIGDLLGLQLAYNPGAVLSLGSESTWALTVLGLLATVALVVAALRTRSLGWATVIGIIGGGAVGNLLDRLFHAPAFGRGEVTDFIAYGSLFIGNIADVALAIGVGLGLLGLLRSSPNARPHRTEKTGDT</sequence>
<evidence type="ECO:0000256" key="3">
    <source>
        <dbReference type="ARBA" id="ARBA00022670"/>
    </source>
</evidence>
<feature type="transmembrane region" description="Helical" evidence="9">
    <location>
        <begin position="131"/>
        <end position="149"/>
    </location>
</feature>
<feature type="transmembrane region" description="Helical" evidence="9">
    <location>
        <begin position="154"/>
        <end position="172"/>
    </location>
</feature>
<dbReference type="PANTHER" id="PTHR33695:SF1">
    <property type="entry name" value="LIPOPROTEIN SIGNAL PEPTIDASE"/>
    <property type="match status" value="1"/>
</dbReference>
<keyword evidence="2 9" id="KW-1003">Cell membrane</keyword>
<dbReference type="PANTHER" id="PTHR33695">
    <property type="entry name" value="LIPOPROTEIN SIGNAL PEPTIDASE"/>
    <property type="match status" value="1"/>
</dbReference>
<comment type="similarity">
    <text evidence="1 9 10">Belongs to the peptidase A8 family.</text>
</comment>
<comment type="subcellular location">
    <subcellularLocation>
        <location evidence="9">Cell membrane</location>
        <topology evidence="9">Multi-pass membrane protein</topology>
    </subcellularLocation>
</comment>
<feature type="active site" evidence="9">
    <location>
        <position position="202"/>
    </location>
</feature>
<evidence type="ECO:0000313" key="11">
    <source>
        <dbReference type="EMBL" id="THG31037.1"/>
    </source>
</evidence>
<comment type="pathway">
    <text evidence="9">Protein modification; lipoprotein biosynthesis (signal peptide cleavage).</text>
</comment>
<protein>
    <recommendedName>
        <fullName evidence="9">Lipoprotein signal peptidase</fullName>
        <ecNumber evidence="9">3.4.23.36</ecNumber>
    </recommendedName>
    <alternativeName>
        <fullName evidence="9">Prolipoprotein signal peptidase</fullName>
    </alternativeName>
    <alternativeName>
        <fullName evidence="9">Signal peptidase II</fullName>
        <shortName evidence="9">SPase II</shortName>
    </alternativeName>
</protein>
<dbReference type="AlphaFoldDB" id="A0A4V3WT95"/>
<dbReference type="InterPro" id="IPR001872">
    <property type="entry name" value="Peptidase_A8"/>
</dbReference>
<dbReference type="EMBL" id="SSSM01000004">
    <property type="protein sequence ID" value="THG31037.1"/>
    <property type="molecule type" value="Genomic_DNA"/>
</dbReference>
<keyword evidence="3 9" id="KW-0645">Protease</keyword>
<comment type="caution">
    <text evidence="9">Lacks conserved residue(s) required for the propagation of feature annotation.</text>
</comment>
<comment type="caution">
    <text evidence="11">The sequence shown here is derived from an EMBL/GenBank/DDBJ whole genome shotgun (WGS) entry which is preliminary data.</text>
</comment>
<feature type="transmembrane region" description="Helical" evidence="9">
    <location>
        <begin position="192"/>
        <end position="217"/>
    </location>
</feature>
<gene>
    <name evidence="9" type="primary">lspA</name>
    <name evidence="11" type="ORF">E6C64_10595</name>
</gene>
<dbReference type="Pfam" id="PF01252">
    <property type="entry name" value="Peptidase_A8"/>
    <property type="match status" value="1"/>
</dbReference>
<dbReference type="PROSITE" id="PS00855">
    <property type="entry name" value="SPASE_II"/>
    <property type="match status" value="1"/>
</dbReference>